<reference evidence="1 2" key="1">
    <citation type="journal article" date="2023" name="Microorganisms">
        <title>Thiorhodovibrio frisius and Trv. litoralis spp. nov., Two Novel Members from a Clade of Fastidious Purple Sulfur Bacteria That Exhibit Unique Red-Shifted Light-Harvesting Capabilities.</title>
        <authorList>
            <person name="Methner A."/>
            <person name="Kuzyk S.B."/>
            <person name="Petersen J."/>
            <person name="Bauer S."/>
            <person name="Brinkmann H."/>
            <person name="Sichau K."/>
            <person name="Wanner G."/>
            <person name="Wolf J."/>
            <person name="Neumann-Schaal M."/>
            <person name="Henke P."/>
            <person name="Tank M."/>
            <person name="Sproer C."/>
            <person name="Bunk B."/>
            <person name="Overmann J."/>
        </authorList>
    </citation>
    <scope>NUCLEOTIDE SEQUENCE [LARGE SCALE GENOMIC DNA]</scope>
    <source>
        <strain evidence="1 2">DSM 6702</strain>
    </source>
</reference>
<accession>A0ABZ0S382</accession>
<gene>
    <name evidence="1" type="ORF">Thiowin_00526</name>
</gene>
<evidence type="ECO:0000313" key="2">
    <source>
        <dbReference type="Proteomes" id="UP001432180"/>
    </source>
</evidence>
<organism evidence="1 2">
    <name type="scientific">Thiorhodovibrio winogradskyi</name>
    <dbReference type="NCBI Taxonomy" id="77007"/>
    <lineage>
        <taxon>Bacteria</taxon>
        <taxon>Pseudomonadati</taxon>
        <taxon>Pseudomonadota</taxon>
        <taxon>Gammaproteobacteria</taxon>
        <taxon>Chromatiales</taxon>
        <taxon>Chromatiaceae</taxon>
        <taxon>Thiorhodovibrio</taxon>
    </lineage>
</organism>
<dbReference type="Proteomes" id="UP001432180">
    <property type="component" value="Chromosome"/>
</dbReference>
<sequence>MTAIAIKQEAIDAIQGLPEEANTEDIMYRLYVLESIRQGRKDAERGATKTQQDVLEEIRGWSAGPITR</sequence>
<evidence type="ECO:0000313" key="1">
    <source>
        <dbReference type="EMBL" id="WPL15620.1"/>
    </source>
</evidence>
<protein>
    <submittedName>
        <fullName evidence="1">Uncharacterized protein</fullName>
    </submittedName>
</protein>
<proteinExistence type="predicted"/>
<keyword evidence="2" id="KW-1185">Reference proteome</keyword>
<dbReference type="EMBL" id="CP121472">
    <property type="protein sequence ID" value="WPL15620.1"/>
    <property type="molecule type" value="Genomic_DNA"/>
</dbReference>
<dbReference type="RefSeq" id="WP_328986180.1">
    <property type="nucleotide sequence ID" value="NZ_CP121472.1"/>
</dbReference>
<name>A0ABZ0S382_9GAMM</name>